<dbReference type="PANTHER" id="PTHR46401:SF8">
    <property type="entry name" value="BLL6006 PROTEIN"/>
    <property type="match status" value="1"/>
</dbReference>
<evidence type="ECO:0000259" key="1">
    <source>
        <dbReference type="Pfam" id="PF00534"/>
    </source>
</evidence>
<gene>
    <name evidence="2" type="ORF">Ga0123461_1865</name>
</gene>
<protein>
    <submittedName>
        <fullName evidence="2">Glycosyl transferases group 1</fullName>
    </submittedName>
</protein>
<proteinExistence type="predicted"/>
<evidence type="ECO:0000313" key="2">
    <source>
        <dbReference type="EMBL" id="ATX80277.1"/>
    </source>
</evidence>
<dbReference type="PANTHER" id="PTHR46401">
    <property type="entry name" value="GLYCOSYLTRANSFERASE WBBK-RELATED"/>
    <property type="match status" value="1"/>
</dbReference>
<feature type="domain" description="Glycosyl transferase family 1" evidence="1">
    <location>
        <begin position="181"/>
        <end position="318"/>
    </location>
</feature>
<dbReference type="Gene3D" id="3.40.50.2000">
    <property type="entry name" value="Glycogen Phosphorylase B"/>
    <property type="match status" value="1"/>
</dbReference>
<accession>A0A2K8KZ64</accession>
<dbReference type="SUPFAM" id="SSF53756">
    <property type="entry name" value="UDP-Glycosyltransferase/glycogen phosphorylase"/>
    <property type="match status" value="1"/>
</dbReference>
<evidence type="ECO:0000313" key="3">
    <source>
        <dbReference type="Proteomes" id="UP000231701"/>
    </source>
</evidence>
<keyword evidence="3" id="KW-1185">Reference proteome</keyword>
<dbReference type="AlphaFoldDB" id="A0A2K8KZ64"/>
<dbReference type="Proteomes" id="UP000231701">
    <property type="component" value="Chromosome"/>
</dbReference>
<dbReference type="Pfam" id="PF00534">
    <property type="entry name" value="Glycos_transf_1"/>
    <property type="match status" value="1"/>
</dbReference>
<dbReference type="InterPro" id="IPR001296">
    <property type="entry name" value="Glyco_trans_1"/>
</dbReference>
<dbReference type="GO" id="GO:0016757">
    <property type="term" value="F:glycosyltransferase activity"/>
    <property type="evidence" value="ECO:0007669"/>
    <property type="project" value="InterPro"/>
</dbReference>
<dbReference type="EMBL" id="CP018799">
    <property type="protein sequence ID" value="ATX80277.1"/>
    <property type="molecule type" value="Genomic_DNA"/>
</dbReference>
<sequence length="347" mass="39308">MNSRRLLYAPNIHQGGGKVLLLPVLEALQGADDVVFVLDDRMRLPDGVKLAGEVYRVKATLFSRLVFEWRLSNLILADTLLLCMGNLPPLFAHKGYQQVFVQNRYLIDEVSLGSFGLPVRIRLMIERWWLRSRSRYVSRFIVQTPTMKQLIRKSLYVDAEVFPFTAATAEVELPKADHRRRYDFLYVASGEPHKNHKRLIEAWTILAEKRIFPSLCLTLDAKRSPDLCTWISAEAEEYGLNVAIIGECSHDEVQRLYRQSAAVIYPSLFESFGLPLVEAATVGLPILASNSSYVTDVIWATDHFDALSSHSIADAVSRFSFQPASLSVDLLSAGEFLRQVFRRSEAD</sequence>
<reference evidence="2 3" key="1">
    <citation type="submission" date="2016-12" db="EMBL/GenBank/DDBJ databases">
        <title>Isolation and genomic insights into novel planktonic Zetaproteobacteria from stratified waters of the Chesapeake Bay.</title>
        <authorList>
            <person name="McAllister S.M."/>
            <person name="Kato S."/>
            <person name="Chan C.S."/>
            <person name="Chiu B.K."/>
            <person name="Field E.K."/>
        </authorList>
    </citation>
    <scope>NUCLEOTIDE SEQUENCE [LARGE SCALE GENOMIC DNA]</scope>
    <source>
        <strain evidence="2 3">CP-5</strain>
    </source>
</reference>
<name>A0A2K8KZ64_MARES</name>
<organism evidence="2 3">
    <name type="scientific">Mariprofundus aestuarium</name>
    <dbReference type="NCBI Taxonomy" id="1921086"/>
    <lineage>
        <taxon>Bacteria</taxon>
        <taxon>Pseudomonadati</taxon>
        <taxon>Pseudomonadota</taxon>
        <taxon>Candidatius Mariprofundia</taxon>
        <taxon>Mariprofundales</taxon>
        <taxon>Mariprofundaceae</taxon>
        <taxon>Mariprofundus</taxon>
    </lineage>
</organism>
<keyword evidence="2" id="KW-0808">Transferase</keyword>
<dbReference type="KEGG" id="maes:Ga0123461_1865"/>